<name>A0ACB8QSN4_9AGAM</name>
<gene>
    <name evidence="1" type="ORF">K488DRAFT_77198</name>
</gene>
<reference evidence="1" key="2">
    <citation type="journal article" date="2022" name="New Phytol.">
        <title>Evolutionary transition to the ectomycorrhizal habit in the genomes of a hyperdiverse lineage of mushroom-forming fungi.</title>
        <authorList>
            <person name="Looney B."/>
            <person name="Miyauchi S."/>
            <person name="Morin E."/>
            <person name="Drula E."/>
            <person name="Courty P.E."/>
            <person name="Kohler A."/>
            <person name="Kuo A."/>
            <person name="LaButti K."/>
            <person name="Pangilinan J."/>
            <person name="Lipzen A."/>
            <person name="Riley R."/>
            <person name="Andreopoulos W."/>
            <person name="He G."/>
            <person name="Johnson J."/>
            <person name="Nolan M."/>
            <person name="Tritt A."/>
            <person name="Barry K.W."/>
            <person name="Grigoriev I.V."/>
            <person name="Nagy L.G."/>
            <person name="Hibbett D."/>
            <person name="Henrissat B."/>
            <person name="Matheny P.B."/>
            <person name="Labbe J."/>
            <person name="Martin F.M."/>
        </authorList>
    </citation>
    <scope>NUCLEOTIDE SEQUENCE</scope>
    <source>
        <strain evidence="1">EC-137</strain>
    </source>
</reference>
<dbReference type="Proteomes" id="UP000814128">
    <property type="component" value="Unassembled WGS sequence"/>
</dbReference>
<dbReference type="EMBL" id="MU273500">
    <property type="protein sequence ID" value="KAI0034441.1"/>
    <property type="molecule type" value="Genomic_DNA"/>
</dbReference>
<evidence type="ECO:0000313" key="1">
    <source>
        <dbReference type="EMBL" id="KAI0034441.1"/>
    </source>
</evidence>
<evidence type="ECO:0000313" key="2">
    <source>
        <dbReference type="Proteomes" id="UP000814128"/>
    </source>
</evidence>
<accession>A0ACB8QSN4</accession>
<reference evidence="1" key="1">
    <citation type="submission" date="2021-02" db="EMBL/GenBank/DDBJ databases">
        <authorList>
            <consortium name="DOE Joint Genome Institute"/>
            <person name="Ahrendt S."/>
            <person name="Looney B.P."/>
            <person name="Miyauchi S."/>
            <person name="Morin E."/>
            <person name="Drula E."/>
            <person name="Courty P.E."/>
            <person name="Chicoki N."/>
            <person name="Fauchery L."/>
            <person name="Kohler A."/>
            <person name="Kuo A."/>
            <person name="Labutti K."/>
            <person name="Pangilinan J."/>
            <person name="Lipzen A."/>
            <person name="Riley R."/>
            <person name="Andreopoulos W."/>
            <person name="He G."/>
            <person name="Johnson J."/>
            <person name="Barry K.W."/>
            <person name="Grigoriev I.V."/>
            <person name="Nagy L."/>
            <person name="Hibbett D."/>
            <person name="Henrissat B."/>
            <person name="Matheny P.B."/>
            <person name="Labbe J."/>
            <person name="Martin F."/>
        </authorList>
    </citation>
    <scope>NUCLEOTIDE SEQUENCE</scope>
    <source>
        <strain evidence="1">EC-137</strain>
    </source>
</reference>
<protein>
    <submittedName>
        <fullName evidence="1">Uncharacterized protein</fullName>
    </submittedName>
</protein>
<organism evidence="1 2">
    <name type="scientific">Vararia minispora EC-137</name>
    <dbReference type="NCBI Taxonomy" id="1314806"/>
    <lineage>
        <taxon>Eukaryota</taxon>
        <taxon>Fungi</taxon>
        <taxon>Dikarya</taxon>
        <taxon>Basidiomycota</taxon>
        <taxon>Agaricomycotina</taxon>
        <taxon>Agaricomycetes</taxon>
        <taxon>Russulales</taxon>
        <taxon>Lachnocladiaceae</taxon>
        <taxon>Vararia</taxon>
    </lineage>
</organism>
<sequence length="544" mass="59288">MRLVPGGKVHHHHSEALCPQADALYPTRSAELWGNLSTEYGTDEFKGKAIEWLSGAVQVPTESFDTMGAVGEDERWEVFGPFHEYLLQAFPLVHSTLLLTKVNTWGLIYEWKGSDESLKPLLLAAHQDVVPVERKTVEQWEHPPFSGYFDGENIWGRGSSDDKSGLIGIMTTIETLISKGFAPTRTVVLAFGFDEEASGLQGAASLAPILEEMHGAKGYAMLVDEGGAFAEQFGSIFATPGIAEKGYTDTRVTVNSPGGHSSLPPEHTTIGILSQLLVHLEATPPSSELHRATPFYGTVQCYAAHGKGLPKGLRHAIKKSVRSDRYLKEAERILFKDPSFKSLAGTTQAIDLIQGGVKSNALPEEAWAVVNHRIATDSSVEHVQDFDTKRLAKLAHKFNLTISAFGKDVTPVGAPSFGKLTLEDAWGTSLEPAPITPTDADAVPFRVLSGTIRATYDSHYNTHADGAFKKEIIVSPGIMSGNTDTRYYWGLTDHIFRYNHHNAGSGRALAGVHTVNEHIAADDLVGIIRYFTTLILNVDEATDM</sequence>
<comment type="caution">
    <text evidence="1">The sequence shown here is derived from an EMBL/GenBank/DDBJ whole genome shotgun (WGS) entry which is preliminary data.</text>
</comment>
<keyword evidence="2" id="KW-1185">Reference proteome</keyword>
<proteinExistence type="predicted"/>